<name>A0A1P8Q5B9_9LACO</name>
<accession>A0A1P8Q5B9</accession>
<evidence type="ECO:0000313" key="4">
    <source>
        <dbReference type="Proteomes" id="UP000187499"/>
    </source>
</evidence>
<proteinExistence type="inferred from homology"/>
<dbReference type="KEGG" id="lalw:BTM29_11020"/>
<evidence type="ECO:0000313" key="3">
    <source>
        <dbReference type="EMBL" id="APX73046.1"/>
    </source>
</evidence>
<dbReference type="STRING" id="1847728.BTM29_11020"/>
<dbReference type="OrthoDB" id="47652at2"/>
<keyword evidence="2" id="KW-0812">Transmembrane</keyword>
<evidence type="ECO:0000256" key="1">
    <source>
        <dbReference type="ARBA" id="ARBA00010894"/>
    </source>
</evidence>
<reference evidence="4" key="1">
    <citation type="submission" date="2016-12" db="EMBL/GenBank/DDBJ databases">
        <authorList>
            <person name="Jung M.Y."/>
            <person name="Lee S.H."/>
        </authorList>
    </citation>
    <scope>NUCLEOTIDE SEQUENCE [LARGE SCALE GENOMIC DNA]</scope>
    <source>
        <strain evidence="4">WiKim39</strain>
    </source>
</reference>
<protein>
    <submittedName>
        <fullName evidence="3">Cell division protein</fullName>
    </submittedName>
</protein>
<dbReference type="AlphaFoldDB" id="A0A1P8Q5B9"/>
<dbReference type="PANTHER" id="PTHR33219:SF14">
    <property type="entry name" value="PROTEIN COFACTOR ASSEMBLY OF COMPLEX C SUBUNIT B CCB3, CHLOROPLASTIC-RELATED"/>
    <property type="match status" value="1"/>
</dbReference>
<dbReference type="GO" id="GO:0051301">
    <property type="term" value="P:cell division"/>
    <property type="evidence" value="ECO:0007669"/>
    <property type="project" value="UniProtKB-KW"/>
</dbReference>
<gene>
    <name evidence="3" type="ORF">BTM29_11020</name>
</gene>
<dbReference type="EMBL" id="CP019323">
    <property type="protein sequence ID" value="APX73046.1"/>
    <property type="molecule type" value="Genomic_DNA"/>
</dbReference>
<keyword evidence="2" id="KW-1133">Transmembrane helix</keyword>
<sequence>MNQILYGLPFIIGGVFQLYEFVVFIYCIMTFIPRLYQSSIGQIVVRMVEPFFNAIKKVIPTTFGMIDFSPLIALLILELVQKVIFWII</sequence>
<dbReference type="Pfam" id="PF02325">
    <property type="entry name" value="CCB3_YggT"/>
    <property type="match status" value="1"/>
</dbReference>
<keyword evidence="4" id="KW-1185">Reference proteome</keyword>
<feature type="transmembrane region" description="Helical" evidence="2">
    <location>
        <begin position="6"/>
        <end position="32"/>
    </location>
</feature>
<keyword evidence="3" id="KW-0132">Cell division</keyword>
<dbReference type="InterPro" id="IPR003425">
    <property type="entry name" value="CCB3/YggT"/>
</dbReference>
<dbReference type="Proteomes" id="UP000187499">
    <property type="component" value="Chromosome"/>
</dbReference>
<dbReference type="RefSeq" id="WP_076617622.1">
    <property type="nucleotide sequence ID" value="NZ_CP019323.1"/>
</dbReference>
<evidence type="ECO:0000256" key="2">
    <source>
        <dbReference type="SAM" id="Phobius"/>
    </source>
</evidence>
<dbReference type="GO" id="GO:0016020">
    <property type="term" value="C:membrane"/>
    <property type="evidence" value="ECO:0007669"/>
    <property type="project" value="InterPro"/>
</dbReference>
<keyword evidence="3" id="KW-0131">Cell cycle</keyword>
<dbReference type="PANTHER" id="PTHR33219">
    <property type="entry name" value="YLMG HOMOLOG PROTEIN 2, CHLOROPLASTIC"/>
    <property type="match status" value="1"/>
</dbReference>
<keyword evidence="2" id="KW-0472">Membrane</keyword>
<comment type="similarity">
    <text evidence="1">Belongs to the YggT family.</text>
</comment>
<organism evidence="3 4">
    <name type="scientific">Companilactobacillus allii</name>
    <dbReference type="NCBI Taxonomy" id="1847728"/>
    <lineage>
        <taxon>Bacteria</taxon>
        <taxon>Bacillati</taxon>
        <taxon>Bacillota</taxon>
        <taxon>Bacilli</taxon>
        <taxon>Lactobacillales</taxon>
        <taxon>Lactobacillaceae</taxon>
        <taxon>Companilactobacillus</taxon>
    </lineage>
</organism>